<dbReference type="PANTHER" id="PTHR11136:SF0">
    <property type="entry name" value="DIHYDROFOLATE SYNTHETASE-RELATED"/>
    <property type="match status" value="1"/>
</dbReference>
<dbReference type="InterPro" id="IPR004101">
    <property type="entry name" value="Mur_ligase_C"/>
</dbReference>
<dbReference type="Pfam" id="PF08245">
    <property type="entry name" value="Mur_ligase_M"/>
    <property type="match status" value="1"/>
</dbReference>
<dbReference type="InterPro" id="IPR013221">
    <property type="entry name" value="Mur_ligase_cen"/>
</dbReference>
<dbReference type="PIRSF" id="PIRSF001563">
    <property type="entry name" value="Folylpolyglu_synth"/>
    <property type="match status" value="1"/>
</dbReference>
<keyword evidence="8" id="KW-0460">Magnesium</keyword>
<keyword evidence="5" id="KW-0479">Metal-binding</keyword>
<evidence type="ECO:0000256" key="11">
    <source>
        <dbReference type="PIRNR" id="PIRNR001563"/>
    </source>
</evidence>
<evidence type="ECO:0000256" key="2">
    <source>
        <dbReference type="ARBA" id="ARBA00008276"/>
    </source>
</evidence>
<dbReference type="SUPFAM" id="SSF53244">
    <property type="entry name" value="MurD-like peptide ligases, peptide-binding domain"/>
    <property type="match status" value="1"/>
</dbReference>
<keyword evidence="7 11" id="KW-0067">ATP-binding</keyword>
<dbReference type="InterPro" id="IPR036615">
    <property type="entry name" value="Mur_ligase_C_dom_sf"/>
</dbReference>
<dbReference type="Gene3D" id="3.90.190.20">
    <property type="entry name" value="Mur ligase, C-terminal domain"/>
    <property type="match status" value="1"/>
</dbReference>
<dbReference type="InterPro" id="IPR001645">
    <property type="entry name" value="Folylpolyglutamate_synth"/>
</dbReference>
<dbReference type="InterPro" id="IPR036565">
    <property type="entry name" value="Mur-like_cat_sf"/>
</dbReference>
<protein>
    <recommendedName>
        <fullName evidence="3">tetrahydrofolate synthase</fullName>
        <ecNumber evidence="3">6.3.2.17</ecNumber>
    </recommendedName>
    <alternativeName>
        <fullName evidence="9">Tetrahydrofolylpolyglutamate synthase</fullName>
    </alternativeName>
</protein>
<organism evidence="14 15">
    <name type="scientific">Sediminibacillus halophilus</name>
    <dbReference type="NCBI Taxonomy" id="482461"/>
    <lineage>
        <taxon>Bacteria</taxon>
        <taxon>Bacillati</taxon>
        <taxon>Bacillota</taxon>
        <taxon>Bacilli</taxon>
        <taxon>Bacillales</taxon>
        <taxon>Bacillaceae</taxon>
        <taxon>Sediminibacillus</taxon>
    </lineage>
</organism>
<dbReference type="GO" id="GO:0004326">
    <property type="term" value="F:tetrahydrofolylpolyglutamate synthase activity"/>
    <property type="evidence" value="ECO:0007669"/>
    <property type="project" value="UniProtKB-EC"/>
</dbReference>
<evidence type="ECO:0000259" key="12">
    <source>
        <dbReference type="Pfam" id="PF02875"/>
    </source>
</evidence>
<gene>
    <name evidence="14" type="ORF">SAMN05216244_3890</name>
</gene>
<evidence type="ECO:0000313" key="14">
    <source>
        <dbReference type="EMBL" id="SDM98068.1"/>
    </source>
</evidence>
<evidence type="ECO:0000256" key="5">
    <source>
        <dbReference type="ARBA" id="ARBA00022723"/>
    </source>
</evidence>
<reference evidence="15" key="1">
    <citation type="submission" date="2016-10" db="EMBL/GenBank/DDBJ databases">
        <authorList>
            <person name="Varghese N."/>
            <person name="Submissions S."/>
        </authorList>
    </citation>
    <scope>NUCLEOTIDE SEQUENCE [LARGE SCALE GENOMIC DNA]</scope>
    <source>
        <strain evidence="15">CGMCC 1.6199</strain>
    </source>
</reference>
<dbReference type="Gene3D" id="3.40.1190.10">
    <property type="entry name" value="Mur-like, catalytic domain"/>
    <property type="match status" value="1"/>
</dbReference>
<dbReference type="NCBIfam" id="TIGR01499">
    <property type="entry name" value="folC"/>
    <property type="match status" value="1"/>
</dbReference>
<evidence type="ECO:0000256" key="6">
    <source>
        <dbReference type="ARBA" id="ARBA00022741"/>
    </source>
</evidence>
<dbReference type="PANTHER" id="PTHR11136">
    <property type="entry name" value="FOLYLPOLYGLUTAMATE SYNTHASE-RELATED"/>
    <property type="match status" value="1"/>
</dbReference>
<evidence type="ECO:0000256" key="1">
    <source>
        <dbReference type="ARBA" id="ARBA00001946"/>
    </source>
</evidence>
<comment type="similarity">
    <text evidence="2 11">Belongs to the folylpolyglutamate synthase family.</text>
</comment>
<name>A0A1G9XMS6_9BACI</name>
<comment type="catalytic activity">
    <reaction evidence="10">
        <text>(6S)-5,6,7,8-tetrahydrofolyl-(gamma-L-Glu)(n) + L-glutamate + ATP = (6S)-5,6,7,8-tetrahydrofolyl-(gamma-L-Glu)(n+1) + ADP + phosphate + H(+)</text>
        <dbReference type="Rhea" id="RHEA:10580"/>
        <dbReference type="Rhea" id="RHEA-COMP:14738"/>
        <dbReference type="Rhea" id="RHEA-COMP:14740"/>
        <dbReference type="ChEBI" id="CHEBI:15378"/>
        <dbReference type="ChEBI" id="CHEBI:29985"/>
        <dbReference type="ChEBI" id="CHEBI:30616"/>
        <dbReference type="ChEBI" id="CHEBI:43474"/>
        <dbReference type="ChEBI" id="CHEBI:141005"/>
        <dbReference type="ChEBI" id="CHEBI:456216"/>
        <dbReference type="EC" id="6.3.2.17"/>
    </reaction>
</comment>
<dbReference type="GO" id="GO:0005737">
    <property type="term" value="C:cytoplasm"/>
    <property type="evidence" value="ECO:0007669"/>
    <property type="project" value="TreeGrafter"/>
</dbReference>
<evidence type="ECO:0000256" key="7">
    <source>
        <dbReference type="ARBA" id="ARBA00022840"/>
    </source>
</evidence>
<dbReference type="Pfam" id="PF02875">
    <property type="entry name" value="Mur_ligase_C"/>
    <property type="match status" value="1"/>
</dbReference>
<evidence type="ECO:0000313" key="15">
    <source>
        <dbReference type="Proteomes" id="UP000182347"/>
    </source>
</evidence>
<dbReference type="RefSeq" id="WP_074600870.1">
    <property type="nucleotide sequence ID" value="NZ_FNHF01000007.1"/>
</dbReference>
<keyword evidence="15" id="KW-1185">Reference proteome</keyword>
<dbReference type="FunFam" id="3.40.1190.10:FF:000011">
    <property type="entry name" value="Folylpolyglutamate synthase/dihydrofolate synthase"/>
    <property type="match status" value="1"/>
</dbReference>
<keyword evidence="4 11" id="KW-0436">Ligase</keyword>
<comment type="cofactor">
    <cofactor evidence="1">
        <name>Mg(2+)</name>
        <dbReference type="ChEBI" id="CHEBI:18420"/>
    </cofactor>
</comment>
<proteinExistence type="inferred from homology"/>
<dbReference type="GO" id="GO:0008841">
    <property type="term" value="F:dihydrofolate synthase activity"/>
    <property type="evidence" value="ECO:0007669"/>
    <property type="project" value="TreeGrafter"/>
</dbReference>
<dbReference type="STRING" id="482461.SAMN05216244_3890"/>
<feature type="domain" description="Mur ligase central" evidence="13">
    <location>
        <begin position="46"/>
        <end position="270"/>
    </location>
</feature>
<dbReference type="GO" id="GO:0005524">
    <property type="term" value="F:ATP binding"/>
    <property type="evidence" value="ECO:0007669"/>
    <property type="project" value="UniProtKB-KW"/>
</dbReference>
<dbReference type="GO" id="GO:0046872">
    <property type="term" value="F:metal ion binding"/>
    <property type="evidence" value="ECO:0007669"/>
    <property type="project" value="UniProtKB-KW"/>
</dbReference>
<evidence type="ECO:0000256" key="8">
    <source>
        <dbReference type="ARBA" id="ARBA00022842"/>
    </source>
</evidence>
<sequence length="425" mass="47402">MFSNYQEVKMFLEGREQLGVKPGLERVQFLLERLGNPERTIRAIHVAGTNGKGSTTTYIKEMFGSGGWKVGTYTTPHITGLKGEIEIDGKQMTDTQSVQLVNRMLPAIQALDEIGNPPTAFEIKTVAAFCFLDENAEISVIETGMGGKEDATNCFTPILSIITNVGLDHQRILGETIAAIAGHKAGIIKQHVPLILGDVTEEAAAVILKTAKDLCSPVYQIFKNFTLTKVKAEHPENTEFTFKYNGLSLEAVISMAGRHQVKNAALALMAVKLLENRFPMDWTRVLQGLKHAAIQGRFEKIHDHPAVIIDAAHNPEGMAAFLSTVEHFYPNKKKQLLFAAFKDKPLHKMLSQLGNDFQYVHFTSFPHERAASAEVLQTYYPEKNSKIDKWEDVIQNHLESTGESILFITGSLYFIELVRKFFVKP</sequence>
<evidence type="ECO:0000259" key="13">
    <source>
        <dbReference type="Pfam" id="PF08245"/>
    </source>
</evidence>
<dbReference type="Proteomes" id="UP000182347">
    <property type="component" value="Unassembled WGS sequence"/>
</dbReference>
<feature type="domain" description="Mur ligase C-terminal" evidence="12">
    <location>
        <begin position="296"/>
        <end position="411"/>
    </location>
</feature>
<accession>A0A1G9XMS6</accession>
<evidence type="ECO:0000256" key="3">
    <source>
        <dbReference type="ARBA" id="ARBA00013025"/>
    </source>
</evidence>
<dbReference type="AlphaFoldDB" id="A0A1G9XMS6"/>
<dbReference type="EC" id="6.3.2.17" evidence="3"/>
<evidence type="ECO:0000256" key="4">
    <source>
        <dbReference type="ARBA" id="ARBA00022598"/>
    </source>
</evidence>
<dbReference type="SUPFAM" id="SSF53623">
    <property type="entry name" value="MurD-like peptide ligases, catalytic domain"/>
    <property type="match status" value="1"/>
</dbReference>
<keyword evidence="6 11" id="KW-0547">Nucleotide-binding</keyword>
<dbReference type="EMBL" id="FNHF01000007">
    <property type="protein sequence ID" value="SDM98068.1"/>
    <property type="molecule type" value="Genomic_DNA"/>
</dbReference>
<evidence type="ECO:0000256" key="10">
    <source>
        <dbReference type="ARBA" id="ARBA00047493"/>
    </source>
</evidence>
<evidence type="ECO:0000256" key="9">
    <source>
        <dbReference type="ARBA" id="ARBA00030592"/>
    </source>
</evidence>